<evidence type="ECO:0000256" key="2">
    <source>
        <dbReference type="ARBA" id="ARBA00007637"/>
    </source>
</evidence>
<gene>
    <name evidence="7" type="ORF">FGK64_05000</name>
</gene>
<organism evidence="7 8">
    <name type="scientific">Arenibacterium halophilum</name>
    <dbReference type="NCBI Taxonomy" id="2583821"/>
    <lineage>
        <taxon>Bacteria</taxon>
        <taxon>Pseudomonadati</taxon>
        <taxon>Pseudomonadota</taxon>
        <taxon>Alphaproteobacteria</taxon>
        <taxon>Rhodobacterales</taxon>
        <taxon>Paracoccaceae</taxon>
        <taxon>Arenibacterium</taxon>
    </lineage>
</organism>
<proteinExistence type="inferred from homology"/>
<name>A0ABY2XE78_9RHOB</name>
<evidence type="ECO:0000256" key="1">
    <source>
        <dbReference type="ARBA" id="ARBA00004947"/>
    </source>
</evidence>
<reference evidence="7 8" key="1">
    <citation type="submission" date="2019-05" db="EMBL/GenBank/DDBJ databases">
        <title>Marivita sp. nov. isolated from sea sediment.</title>
        <authorList>
            <person name="Kim W."/>
        </authorList>
    </citation>
    <scope>NUCLEOTIDE SEQUENCE [LARGE SCALE GENOMIC DNA]</scope>
    <source>
        <strain evidence="7 8">CAU 1492</strain>
    </source>
</reference>
<evidence type="ECO:0000313" key="7">
    <source>
        <dbReference type="EMBL" id="TMV15320.1"/>
    </source>
</evidence>
<dbReference type="Gene3D" id="3.40.50.720">
    <property type="entry name" value="NAD(P)-binding Rossmann-like Domain"/>
    <property type="match status" value="1"/>
</dbReference>
<comment type="pathway">
    <text evidence="1">Carbohydrate metabolism; galactose metabolism.</text>
</comment>
<feature type="domain" description="NAD-dependent epimerase/dehydratase" evidence="6">
    <location>
        <begin position="3"/>
        <end position="242"/>
    </location>
</feature>
<dbReference type="SUPFAM" id="SSF51735">
    <property type="entry name" value="NAD(P)-binding Rossmann-fold domains"/>
    <property type="match status" value="1"/>
</dbReference>
<accession>A0ABY2XE78</accession>
<evidence type="ECO:0000256" key="3">
    <source>
        <dbReference type="ARBA" id="ARBA00018569"/>
    </source>
</evidence>
<sequence>MIVLVTGGLGVNGAFVTRQLVERGHRVIVVDRQRDVSLLGPAAEKIDLRHTDILDRDAMAQLMTDQKVDAVIHMAALITGIDEDPLKGFMVNGLGAVQLMDAALASGAKRFVYTSSRAVYGNIVGEHAHPTYRPVDEGQPLEAHSVYDVTKLSGELMGRTFAKLGLEFVALRFSTIYGPGKLVRHGPMGILSRIIENGMLGIPLRLPQGGEERDDIIYVGDVARACVAALEHEKPAHHAYNISSGTGVTLGEFADAVKAHAPGVDFEIGPGLDFFNAGVRYAGVLDNTRAHDDLGFAPQYGLSEGIADYIATMRDLGLSPTAT</sequence>
<evidence type="ECO:0000313" key="8">
    <source>
        <dbReference type="Proteomes" id="UP001191082"/>
    </source>
</evidence>
<dbReference type="InterPro" id="IPR036291">
    <property type="entry name" value="NAD(P)-bd_dom_sf"/>
</dbReference>
<comment type="similarity">
    <text evidence="2">Belongs to the NAD(P)-dependent epimerase/dehydratase family.</text>
</comment>
<keyword evidence="8" id="KW-1185">Reference proteome</keyword>
<evidence type="ECO:0000256" key="4">
    <source>
        <dbReference type="ARBA" id="ARBA00031367"/>
    </source>
</evidence>
<evidence type="ECO:0000256" key="5">
    <source>
        <dbReference type="ARBA" id="ARBA00033067"/>
    </source>
</evidence>
<evidence type="ECO:0000259" key="6">
    <source>
        <dbReference type="Pfam" id="PF01370"/>
    </source>
</evidence>
<dbReference type="PANTHER" id="PTHR43725:SF53">
    <property type="entry name" value="UDP-ARABINOSE 4-EPIMERASE 1"/>
    <property type="match status" value="1"/>
</dbReference>
<dbReference type="RefSeq" id="WP_138862667.1">
    <property type="nucleotide sequence ID" value="NZ_VCPC01000001.1"/>
</dbReference>
<dbReference type="Proteomes" id="UP001191082">
    <property type="component" value="Unassembled WGS sequence"/>
</dbReference>
<dbReference type="Pfam" id="PF01370">
    <property type="entry name" value="Epimerase"/>
    <property type="match status" value="1"/>
</dbReference>
<dbReference type="EMBL" id="VCPC01000001">
    <property type="protein sequence ID" value="TMV15320.1"/>
    <property type="molecule type" value="Genomic_DNA"/>
</dbReference>
<dbReference type="InterPro" id="IPR001509">
    <property type="entry name" value="Epimerase_deHydtase"/>
</dbReference>
<comment type="caution">
    <text evidence="7">The sequence shown here is derived from an EMBL/GenBank/DDBJ whole genome shotgun (WGS) entry which is preliminary data.</text>
</comment>
<dbReference type="PANTHER" id="PTHR43725">
    <property type="entry name" value="UDP-GLUCOSE 4-EPIMERASE"/>
    <property type="match status" value="1"/>
</dbReference>
<protein>
    <recommendedName>
        <fullName evidence="3">UDP-glucose 4-epimerase</fullName>
    </recommendedName>
    <alternativeName>
        <fullName evidence="5">Galactowaldenase</fullName>
    </alternativeName>
    <alternativeName>
        <fullName evidence="4">UDP-galactose 4-epimerase</fullName>
    </alternativeName>
</protein>